<accession>A0A2P6NJ22</accession>
<dbReference type="EMBL" id="MDYQ01000072">
    <property type="protein sequence ID" value="PRP83942.1"/>
    <property type="molecule type" value="Genomic_DNA"/>
</dbReference>
<dbReference type="SUPFAM" id="SSF54637">
    <property type="entry name" value="Thioesterase/thiol ester dehydrase-isomerase"/>
    <property type="match status" value="1"/>
</dbReference>
<dbReference type="Pfam" id="PF20789">
    <property type="entry name" value="4HBT_3C"/>
    <property type="match status" value="1"/>
</dbReference>
<dbReference type="Pfam" id="PF13622">
    <property type="entry name" value="4HBT_3"/>
    <property type="match status" value="1"/>
</dbReference>
<evidence type="ECO:0000259" key="1">
    <source>
        <dbReference type="Pfam" id="PF13622"/>
    </source>
</evidence>
<dbReference type="InterPro" id="IPR042171">
    <property type="entry name" value="Acyl-CoA_hotdog"/>
</dbReference>
<comment type="caution">
    <text evidence="3">The sequence shown here is derived from an EMBL/GenBank/DDBJ whole genome shotgun (WGS) entry which is preliminary data.</text>
</comment>
<name>A0A2P6NJ22_9EUKA</name>
<keyword evidence="4" id="KW-1185">Reference proteome</keyword>
<evidence type="ECO:0000313" key="3">
    <source>
        <dbReference type="EMBL" id="PRP83942.1"/>
    </source>
</evidence>
<dbReference type="Proteomes" id="UP000241769">
    <property type="component" value="Unassembled WGS sequence"/>
</dbReference>
<dbReference type="PANTHER" id="PTHR38110">
    <property type="entry name" value="CHROMOSOME 23, WHOLE GENOME SHOTGUN SEQUENCE"/>
    <property type="match status" value="1"/>
</dbReference>
<protein>
    <recommendedName>
        <fullName evidence="5">Thioesterase-like superfamily-domain-containing protein</fullName>
    </recommendedName>
</protein>
<dbReference type="InterPro" id="IPR049449">
    <property type="entry name" value="TesB_ACOT8-like_N"/>
</dbReference>
<sequence>MVRRLVVLPGQTEQLSSASQSEPDLPNIIIMHLFDEATRVTPVSINENKGVYRANIHPAFRIGGYLSAVVAHAGSQFLQSKSSTLTDPIHVTCQYYGVCKLGEATIEIEAAKMGRNQVNLRGRLVQNGKDVVEGHFIYGNLAKENGYGMSFKSDRDLTPFDPKKSPDPVDPIPTFAPHMDWWHDYEKIEEAGAKGQALSAAWSRFHDDRPLDPYSIIFLADCPLPAIFHLPDEVLPVKGWVPTVTISVHIIRAPSDGVTIASSSQATKFFHKGRLESDGEVKEWIDGREQIVAISRQMALFGAQTLAANLGREDLNSIPGKKSKL</sequence>
<dbReference type="InterPro" id="IPR052389">
    <property type="entry name" value="Sec_Metab_Biosynth-Assoc"/>
</dbReference>
<evidence type="ECO:0008006" key="5">
    <source>
        <dbReference type="Google" id="ProtNLM"/>
    </source>
</evidence>
<evidence type="ECO:0000313" key="4">
    <source>
        <dbReference type="Proteomes" id="UP000241769"/>
    </source>
</evidence>
<dbReference type="Gene3D" id="2.40.160.210">
    <property type="entry name" value="Acyl-CoA thioesterase, double hotdog domain"/>
    <property type="match status" value="1"/>
</dbReference>
<proteinExistence type="predicted"/>
<gene>
    <name evidence="3" type="ORF">PROFUN_08626</name>
</gene>
<dbReference type="InterPro" id="IPR049450">
    <property type="entry name" value="ACOT8-like_C"/>
</dbReference>
<feature type="domain" description="Acyl-CoA thioesterase-like C-terminal" evidence="2">
    <location>
        <begin position="166"/>
        <end position="300"/>
    </location>
</feature>
<evidence type="ECO:0000259" key="2">
    <source>
        <dbReference type="Pfam" id="PF20789"/>
    </source>
</evidence>
<organism evidence="3 4">
    <name type="scientific">Planoprotostelium fungivorum</name>
    <dbReference type="NCBI Taxonomy" id="1890364"/>
    <lineage>
        <taxon>Eukaryota</taxon>
        <taxon>Amoebozoa</taxon>
        <taxon>Evosea</taxon>
        <taxon>Variosea</taxon>
        <taxon>Cavosteliida</taxon>
        <taxon>Cavosteliaceae</taxon>
        <taxon>Planoprotostelium</taxon>
    </lineage>
</organism>
<dbReference type="AlphaFoldDB" id="A0A2P6NJ22"/>
<dbReference type="InParanoid" id="A0A2P6NJ22"/>
<feature type="domain" description="Acyl-CoA thioesterase-like N-terminal HotDog" evidence="1">
    <location>
        <begin position="63"/>
        <end position="136"/>
    </location>
</feature>
<reference evidence="3 4" key="1">
    <citation type="journal article" date="2018" name="Genome Biol. Evol.">
        <title>Multiple Roots of Fruiting Body Formation in Amoebozoa.</title>
        <authorList>
            <person name="Hillmann F."/>
            <person name="Forbes G."/>
            <person name="Novohradska S."/>
            <person name="Ferling I."/>
            <person name="Riege K."/>
            <person name="Groth M."/>
            <person name="Westermann M."/>
            <person name="Marz M."/>
            <person name="Spaller T."/>
            <person name="Winckler T."/>
            <person name="Schaap P."/>
            <person name="Glockner G."/>
        </authorList>
    </citation>
    <scope>NUCLEOTIDE SEQUENCE [LARGE SCALE GENOMIC DNA]</scope>
    <source>
        <strain evidence="3 4">Jena</strain>
    </source>
</reference>
<dbReference type="PANTHER" id="PTHR38110:SF1">
    <property type="entry name" value="THIOESTERASE DOMAIN-CONTAINING PROTEIN"/>
    <property type="match status" value="1"/>
</dbReference>
<dbReference type="InterPro" id="IPR029069">
    <property type="entry name" value="HotDog_dom_sf"/>
</dbReference>